<evidence type="ECO:0000313" key="2">
    <source>
        <dbReference type="EMBL" id="RIB30135.1"/>
    </source>
</evidence>
<feature type="compositionally biased region" description="Polar residues" evidence="1">
    <location>
        <begin position="7"/>
        <end position="20"/>
    </location>
</feature>
<name>A0A397W5Y2_9GLOM</name>
<dbReference type="OrthoDB" id="2395164at2759"/>
<organism evidence="2 3">
    <name type="scientific">Gigaspora rosea</name>
    <dbReference type="NCBI Taxonomy" id="44941"/>
    <lineage>
        <taxon>Eukaryota</taxon>
        <taxon>Fungi</taxon>
        <taxon>Fungi incertae sedis</taxon>
        <taxon>Mucoromycota</taxon>
        <taxon>Glomeromycotina</taxon>
        <taxon>Glomeromycetes</taxon>
        <taxon>Diversisporales</taxon>
        <taxon>Gigasporaceae</taxon>
        <taxon>Gigaspora</taxon>
    </lineage>
</organism>
<dbReference type="AlphaFoldDB" id="A0A397W5Y2"/>
<protein>
    <submittedName>
        <fullName evidence="2">Uncharacterized protein</fullName>
    </submittedName>
</protein>
<dbReference type="Proteomes" id="UP000266673">
    <property type="component" value="Unassembled WGS sequence"/>
</dbReference>
<sequence>MDVNKPIKSSENFNPSENSQNSFSSVDFDNFIISIGPHGPFLNYGSFANCFCDRCIGCRISLYTCKGDLCKVKCPPHTGKCSECAGHNYSARHRINRKYYDSQKSRLNSENSISFKKSLINKSFDSVVDKDLSEIWNNAWSEVLEHSLL</sequence>
<feature type="region of interest" description="Disordered" evidence="1">
    <location>
        <begin position="1"/>
        <end position="20"/>
    </location>
</feature>
<keyword evidence="3" id="KW-1185">Reference proteome</keyword>
<evidence type="ECO:0000313" key="3">
    <source>
        <dbReference type="Proteomes" id="UP000266673"/>
    </source>
</evidence>
<proteinExistence type="predicted"/>
<gene>
    <name evidence="2" type="ORF">C2G38_2153489</name>
</gene>
<evidence type="ECO:0000256" key="1">
    <source>
        <dbReference type="SAM" id="MobiDB-lite"/>
    </source>
</evidence>
<reference evidence="2 3" key="1">
    <citation type="submission" date="2018-06" db="EMBL/GenBank/DDBJ databases">
        <title>Comparative genomics reveals the genomic features of Rhizophagus irregularis, R. cerebriforme, R. diaphanum and Gigaspora rosea, and their symbiotic lifestyle signature.</title>
        <authorList>
            <person name="Morin E."/>
            <person name="San Clemente H."/>
            <person name="Chen E.C.H."/>
            <person name="De La Providencia I."/>
            <person name="Hainaut M."/>
            <person name="Kuo A."/>
            <person name="Kohler A."/>
            <person name="Murat C."/>
            <person name="Tang N."/>
            <person name="Roy S."/>
            <person name="Loubradou J."/>
            <person name="Henrissat B."/>
            <person name="Grigoriev I.V."/>
            <person name="Corradi N."/>
            <person name="Roux C."/>
            <person name="Martin F.M."/>
        </authorList>
    </citation>
    <scope>NUCLEOTIDE SEQUENCE [LARGE SCALE GENOMIC DNA]</scope>
    <source>
        <strain evidence="2 3">DAOM 194757</strain>
    </source>
</reference>
<dbReference type="EMBL" id="QKWP01000020">
    <property type="protein sequence ID" value="RIB30135.1"/>
    <property type="molecule type" value="Genomic_DNA"/>
</dbReference>
<comment type="caution">
    <text evidence="2">The sequence shown here is derived from an EMBL/GenBank/DDBJ whole genome shotgun (WGS) entry which is preliminary data.</text>
</comment>
<accession>A0A397W5Y2</accession>